<dbReference type="Proteomes" id="UP000295504">
    <property type="component" value="Unassembled WGS sequence"/>
</dbReference>
<dbReference type="InterPro" id="IPR058240">
    <property type="entry name" value="rSAM_sf"/>
</dbReference>
<dbReference type="SFLD" id="SFLDS00029">
    <property type="entry name" value="Radical_SAM"/>
    <property type="match status" value="1"/>
</dbReference>
<evidence type="ECO:0000313" key="6">
    <source>
        <dbReference type="EMBL" id="TCP94938.1"/>
    </source>
</evidence>
<evidence type="ECO:0000313" key="7">
    <source>
        <dbReference type="Proteomes" id="UP000295504"/>
    </source>
</evidence>
<dbReference type="GO" id="GO:0051536">
    <property type="term" value="F:iron-sulfur cluster binding"/>
    <property type="evidence" value="ECO:0007669"/>
    <property type="project" value="UniProtKB-KW"/>
</dbReference>
<dbReference type="RefSeq" id="WP_132849770.1">
    <property type="nucleotide sequence ID" value="NZ_CP058648.1"/>
</dbReference>
<keyword evidence="4" id="KW-0411">Iron-sulfur</keyword>
<gene>
    <name evidence="6" type="ORF">EDD79_10677</name>
</gene>
<keyword evidence="2" id="KW-0479">Metal-binding</keyword>
<keyword evidence="1" id="KW-0949">S-adenosyl-L-methionine</keyword>
<evidence type="ECO:0000256" key="4">
    <source>
        <dbReference type="ARBA" id="ARBA00023014"/>
    </source>
</evidence>
<dbReference type="SUPFAM" id="SSF102114">
    <property type="entry name" value="Radical SAM enzymes"/>
    <property type="match status" value="1"/>
</dbReference>
<dbReference type="OrthoDB" id="7021155at2"/>
<proteinExistence type="predicted"/>
<evidence type="ECO:0000256" key="2">
    <source>
        <dbReference type="ARBA" id="ARBA00022723"/>
    </source>
</evidence>
<dbReference type="GO" id="GO:0006783">
    <property type="term" value="P:heme biosynthetic process"/>
    <property type="evidence" value="ECO:0007669"/>
    <property type="project" value="TreeGrafter"/>
</dbReference>
<reference evidence="6 7" key="1">
    <citation type="submission" date="2019-03" db="EMBL/GenBank/DDBJ databases">
        <title>Genomic Encyclopedia of Type Strains, Phase IV (KMG-IV): sequencing the most valuable type-strain genomes for metagenomic binning, comparative biology and taxonomic classification.</title>
        <authorList>
            <person name="Goeker M."/>
        </authorList>
    </citation>
    <scope>NUCLEOTIDE SEQUENCE [LARGE SCALE GENOMIC DNA]</scope>
    <source>
        <strain evidence="6 7">DSM 100013</strain>
    </source>
</reference>
<dbReference type="CDD" id="cd01335">
    <property type="entry name" value="Radical_SAM"/>
    <property type="match status" value="1"/>
</dbReference>
<dbReference type="SFLD" id="SFLDG01067">
    <property type="entry name" value="SPASM/twitch_domain_containing"/>
    <property type="match status" value="1"/>
</dbReference>
<dbReference type="SFLD" id="SFLDG01386">
    <property type="entry name" value="main_SPASM_domain-containing"/>
    <property type="match status" value="1"/>
</dbReference>
<comment type="caution">
    <text evidence="6">The sequence shown here is derived from an EMBL/GenBank/DDBJ whole genome shotgun (WGS) entry which is preliminary data.</text>
</comment>
<dbReference type="PANTHER" id="PTHR11228">
    <property type="entry name" value="RADICAL SAM DOMAIN PROTEIN"/>
    <property type="match status" value="1"/>
</dbReference>
<dbReference type="AlphaFoldDB" id="A0A4R2TCV6"/>
<keyword evidence="7" id="KW-1185">Reference proteome</keyword>
<dbReference type="PANTHER" id="PTHR11228:SF7">
    <property type="entry name" value="PQQA PEPTIDE CYCLASE"/>
    <property type="match status" value="1"/>
</dbReference>
<evidence type="ECO:0000256" key="3">
    <source>
        <dbReference type="ARBA" id="ARBA00023004"/>
    </source>
</evidence>
<sequence>MSLFKNYDRKRKAWLDGVAHATLDPDGPGSARMHLVPPKPLILKDPPSQLIINGTWFLPIGPSWATVLRIFFKELQNHCKNKRHISEHETDLIEKTVVTKVLELYPKTEENLILSDLREIITLGVNIATNGYIPPETNIGMNLEEYSQYMTAPHRMDLILAPMSLNSKRACPLECVCCYADYGDFMDIEKPLETSEWKQIIDRCKDAGIPMLTFTGGEPLTSPDIVELVKYSSWFVTRLNTSGYNLTKELANELHSASLDGIQITLYSDDPKIHDDLVGKVGAWEKTIQGIKNAMDVGLSVSINTPLVSRNKDYISLIRFVHELGVYCVGCSSLIPTGNAVEQIRTGKALNKTELKDILSEAVSVCKELIMEISFTSPGWLSSEELIELGLPSAPVCGACLSNMAITPTGEVVPCQSWLKGPSLGDIRAQSWDKIWNSKTCKEIRKDFATKGSCPLKEA</sequence>
<accession>A0A4R2TCV6</accession>
<evidence type="ECO:0000256" key="1">
    <source>
        <dbReference type="ARBA" id="ARBA00022691"/>
    </source>
</evidence>
<dbReference type="InterPro" id="IPR050377">
    <property type="entry name" value="Radical_SAM_PqqE_MftC-like"/>
</dbReference>
<protein>
    <submittedName>
        <fullName evidence="6">Radical SAM protein with 4Fe4S-binding SPASM domain</fullName>
    </submittedName>
</protein>
<keyword evidence="3" id="KW-0408">Iron</keyword>
<dbReference type="CDD" id="cd21109">
    <property type="entry name" value="SPASM"/>
    <property type="match status" value="1"/>
</dbReference>
<dbReference type="Pfam" id="PF04055">
    <property type="entry name" value="Radical_SAM"/>
    <property type="match status" value="1"/>
</dbReference>
<dbReference type="PROSITE" id="PS51918">
    <property type="entry name" value="RADICAL_SAM"/>
    <property type="match status" value="1"/>
</dbReference>
<feature type="domain" description="Radical SAM core" evidence="5">
    <location>
        <begin position="157"/>
        <end position="376"/>
    </location>
</feature>
<name>A0A4R2TCV6_9FIRM</name>
<evidence type="ECO:0000259" key="5">
    <source>
        <dbReference type="PROSITE" id="PS51918"/>
    </source>
</evidence>
<dbReference type="InterPro" id="IPR013785">
    <property type="entry name" value="Aldolase_TIM"/>
</dbReference>
<dbReference type="GO" id="GO:0003824">
    <property type="term" value="F:catalytic activity"/>
    <property type="evidence" value="ECO:0007669"/>
    <property type="project" value="InterPro"/>
</dbReference>
<dbReference type="EMBL" id="SLYC01000067">
    <property type="protein sequence ID" value="TCP94938.1"/>
    <property type="molecule type" value="Genomic_DNA"/>
</dbReference>
<dbReference type="InterPro" id="IPR007197">
    <property type="entry name" value="rSAM"/>
</dbReference>
<dbReference type="Pfam" id="PF13186">
    <property type="entry name" value="SPASM"/>
    <property type="match status" value="1"/>
</dbReference>
<dbReference type="InterPro" id="IPR023885">
    <property type="entry name" value="4Fe4S-binding_SPASM_dom"/>
</dbReference>
<dbReference type="GO" id="GO:0046872">
    <property type="term" value="F:metal ion binding"/>
    <property type="evidence" value="ECO:0007669"/>
    <property type="project" value="UniProtKB-KW"/>
</dbReference>
<organism evidence="6 7">
    <name type="scientific">Serpentinicella alkaliphila</name>
    <dbReference type="NCBI Taxonomy" id="1734049"/>
    <lineage>
        <taxon>Bacteria</taxon>
        <taxon>Bacillati</taxon>
        <taxon>Bacillota</taxon>
        <taxon>Clostridia</taxon>
        <taxon>Peptostreptococcales</taxon>
        <taxon>Natronincolaceae</taxon>
        <taxon>Serpentinicella</taxon>
    </lineage>
</organism>
<dbReference type="Gene3D" id="3.20.20.70">
    <property type="entry name" value="Aldolase class I"/>
    <property type="match status" value="1"/>
</dbReference>